<reference evidence="2 3" key="1">
    <citation type="journal article" date="2001" name="Proc. Natl. Acad. Sci. U.S.A.">
        <title>Genome sequence of an industrial microorganism Streptomyces avermitilis: deducing the ability of producing secondary metabolites.</title>
        <authorList>
            <person name="Omura S."/>
            <person name="Ikeda H."/>
            <person name="Ishikawa J."/>
            <person name="Hanamoto A."/>
            <person name="Takahashi C."/>
            <person name="Shinose M."/>
            <person name="Takahashi Y."/>
            <person name="Horikawa H."/>
            <person name="Nakazawa H."/>
            <person name="Osonoe T."/>
            <person name="Kikuchi H."/>
            <person name="Shiba T."/>
            <person name="Sakaki Y."/>
            <person name="Hattori M."/>
        </authorList>
    </citation>
    <scope>NUCLEOTIDE SEQUENCE [LARGE SCALE GENOMIC DNA]</scope>
    <source>
        <strain evidence="3">ATCC 31267 / DSM 46492 / JCM 5070 / NBRC 14893 / NCIMB 12804 / NRRL 8165 / MA-4680</strain>
    </source>
</reference>
<feature type="region of interest" description="Disordered" evidence="1">
    <location>
        <begin position="69"/>
        <end position="102"/>
    </location>
</feature>
<keyword evidence="3" id="KW-1185">Reference proteome</keyword>
<accession>Q82PW1</accession>
<name>Q82PW1_STRAW</name>
<reference evidence="2 3" key="2">
    <citation type="journal article" date="2003" name="Nat. Biotechnol.">
        <title>Complete genome sequence and comparative analysis of the industrial microorganism Streptomyces avermitilis.</title>
        <authorList>
            <person name="Ikeda H."/>
            <person name="Ishikawa J."/>
            <person name="Hanamoto A."/>
            <person name="Shinose M."/>
            <person name="Kikuchi H."/>
            <person name="Shiba T."/>
            <person name="Sakaki Y."/>
            <person name="Hattori M."/>
            <person name="Omura S."/>
        </authorList>
    </citation>
    <scope>NUCLEOTIDE SEQUENCE [LARGE SCALE GENOMIC DNA]</scope>
    <source>
        <strain evidence="3">ATCC 31267 / DSM 46492 / JCM 5070 / NBRC 14893 / NCIMB 12804 / NRRL 8165 / MA-4680</strain>
    </source>
</reference>
<dbReference type="HOGENOM" id="CLU_2107556_0_0_11"/>
<dbReference type="KEGG" id="sma:SAVERM_761"/>
<gene>
    <name evidence="2" type="ORF">SAVERM_761</name>
</gene>
<evidence type="ECO:0000313" key="3">
    <source>
        <dbReference type="Proteomes" id="UP000000428"/>
    </source>
</evidence>
<dbReference type="AlphaFoldDB" id="Q82PW1"/>
<reference evidence="2 3" key="3">
    <citation type="journal article" date="2014" name="J. Ind. Microbiol. Biotechnol.">
        <title>Genome mining of the Streptomyces avermitilis genome and development of genome-minimized hosts for heterologous expression of biosynthetic gene clusters.</title>
        <authorList>
            <person name="Ikeda H."/>
            <person name="Shin-ya K."/>
            <person name="Omura S."/>
        </authorList>
    </citation>
    <scope>NUCLEOTIDE SEQUENCE [LARGE SCALE GENOMIC DNA]</scope>
    <source>
        <strain evidence="3">ATCC 31267 / DSM 46492 / JCM 5070 / NBRC 14893 / NCIMB 12804 / NRRL 8165 / MA-4680</strain>
    </source>
</reference>
<sequence>MRQGSWRFHRDLGPSPVWGYWATNPHHPHKPIGMGYLGPTFSVTRDHCGTSYTSTAVTQHHSPTACRCRRSARTASMPRTTPPWNRAGPNPTKRSTATPTTTVRACSGITITPWG</sequence>
<evidence type="ECO:0000313" key="2">
    <source>
        <dbReference type="EMBL" id="BAC68471.1"/>
    </source>
</evidence>
<feature type="compositionally biased region" description="Low complexity" evidence="1">
    <location>
        <begin position="92"/>
        <end position="102"/>
    </location>
</feature>
<protein>
    <submittedName>
        <fullName evidence="2">Uncharacterized protein</fullName>
    </submittedName>
</protein>
<evidence type="ECO:0000256" key="1">
    <source>
        <dbReference type="SAM" id="MobiDB-lite"/>
    </source>
</evidence>
<proteinExistence type="predicted"/>
<dbReference type="Proteomes" id="UP000000428">
    <property type="component" value="Chromosome"/>
</dbReference>
<dbReference type="eggNOG" id="COG2132">
    <property type="taxonomic scope" value="Bacteria"/>
</dbReference>
<dbReference type="EMBL" id="BA000030">
    <property type="protein sequence ID" value="BAC68471.1"/>
    <property type="molecule type" value="Genomic_DNA"/>
</dbReference>
<organism evidence="2 3">
    <name type="scientific">Streptomyces avermitilis (strain ATCC 31267 / DSM 46492 / JCM 5070 / NBRC 14893 / NCIMB 12804 / NRRL 8165 / MA-4680)</name>
    <dbReference type="NCBI Taxonomy" id="227882"/>
    <lineage>
        <taxon>Bacteria</taxon>
        <taxon>Bacillati</taxon>
        <taxon>Actinomycetota</taxon>
        <taxon>Actinomycetes</taxon>
        <taxon>Kitasatosporales</taxon>
        <taxon>Streptomycetaceae</taxon>
        <taxon>Streptomyces</taxon>
    </lineage>
</organism>